<dbReference type="SUPFAM" id="SSF57953">
    <property type="entry name" value="Trimerization domain of TRAF"/>
    <property type="match status" value="1"/>
</dbReference>
<dbReference type="GO" id="GO:0043122">
    <property type="term" value="P:regulation of canonical NF-kappaB signal transduction"/>
    <property type="evidence" value="ECO:0007669"/>
    <property type="project" value="TreeGrafter"/>
</dbReference>
<reference evidence="18" key="3">
    <citation type="submission" date="2025-09" db="UniProtKB">
        <authorList>
            <consortium name="Ensembl"/>
        </authorList>
    </citation>
    <scope>IDENTIFICATION</scope>
</reference>
<keyword evidence="5 11" id="KW-0479">Metal-binding</keyword>
<keyword evidence="4" id="KW-0053">Apoptosis</keyword>
<organism evidence="18 19">
    <name type="scientific">Meleagris gallopavo</name>
    <name type="common">Wild turkey</name>
    <dbReference type="NCBI Taxonomy" id="9103"/>
    <lineage>
        <taxon>Eukaryota</taxon>
        <taxon>Metazoa</taxon>
        <taxon>Chordata</taxon>
        <taxon>Craniata</taxon>
        <taxon>Vertebrata</taxon>
        <taxon>Euteleostomi</taxon>
        <taxon>Archelosauria</taxon>
        <taxon>Archosauria</taxon>
        <taxon>Dinosauria</taxon>
        <taxon>Saurischia</taxon>
        <taxon>Theropoda</taxon>
        <taxon>Coelurosauria</taxon>
        <taxon>Aves</taxon>
        <taxon>Neognathae</taxon>
        <taxon>Galloanserae</taxon>
        <taxon>Galliformes</taxon>
        <taxon>Phasianidae</taxon>
        <taxon>Meleagridinae</taxon>
        <taxon>Meleagris</taxon>
    </lineage>
</organism>
<evidence type="ECO:0000256" key="4">
    <source>
        <dbReference type="ARBA" id="ARBA00022703"/>
    </source>
</evidence>
<dbReference type="GO" id="GO:0045087">
    <property type="term" value="P:innate immune response"/>
    <property type="evidence" value="ECO:0007669"/>
    <property type="project" value="InterPro"/>
</dbReference>
<dbReference type="PROSITE" id="PS50089">
    <property type="entry name" value="ZF_RING_2"/>
    <property type="match status" value="1"/>
</dbReference>
<dbReference type="InterPro" id="IPR017907">
    <property type="entry name" value="Znf_RING_CS"/>
</dbReference>
<evidence type="ECO:0000256" key="12">
    <source>
        <dbReference type="PROSITE-ProRule" id="PRU00207"/>
    </source>
</evidence>
<dbReference type="InterPro" id="IPR037304">
    <property type="entry name" value="TRAF3_MATH"/>
</dbReference>
<proteinExistence type="inferred from homology"/>
<dbReference type="InterPro" id="IPR002083">
    <property type="entry name" value="MATH/TRAF_dom"/>
</dbReference>
<feature type="region of interest" description="Disordered" evidence="14">
    <location>
        <begin position="1"/>
        <end position="27"/>
    </location>
</feature>
<dbReference type="PROSITE" id="PS50144">
    <property type="entry name" value="MATH"/>
    <property type="match status" value="1"/>
</dbReference>
<name>A0A803Y139_MELGA</name>
<dbReference type="Bgee" id="ENSMGAG00000013373">
    <property type="expression patterns" value="Expressed in bursa of Fabricius and 16 other cell types or tissues"/>
</dbReference>
<keyword evidence="19" id="KW-1185">Reference proteome</keyword>
<dbReference type="GO" id="GO:0009898">
    <property type="term" value="C:cytoplasmic side of plasma membrane"/>
    <property type="evidence" value="ECO:0007669"/>
    <property type="project" value="TreeGrafter"/>
</dbReference>
<evidence type="ECO:0000256" key="3">
    <source>
        <dbReference type="ARBA" id="ARBA00022499"/>
    </source>
</evidence>
<evidence type="ECO:0000256" key="5">
    <source>
        <dbReference type="ARBA" id="ARBA00022723"/>
    </source>
</evidence>
<dbReference type="GO" id="GO:0008063">
    <property type="term" value="P:Toll signaling pathway"/>
    <property type="evidence" value="ECO:0007669"/>
    <property type="project" value="InterPro"/>
</dbReference>
<dbReference type="Gene3D" id="3.30.40.10">
    <property type="entry name" value="Zinc/RING finger domain, C3HC4 (zinc finger)"/>
    <property type="match status" value="2"/>
</dbReference>
<reference evidence="18 19" key="1">
    <citation type="journal article" date="2010" name="PLoS Biol.">
        <title>Multi-platform next-generation sequencing of the domestic turkey (Meleagris gallopavo): genome assembly and analysis.</title>
        <authorList>
            <person name="Dalloul R.A."/>
            <person name="Long J.A."/>
            <person name="Zimin A.V."/>
            <person name="Aslam L."/>
            <person name="Beal K."/>
            <person name="Blomberg L.A."/>
            <person name="Bouffard P."/>
            <person name="Burt D.W."/>
            <person name="Crasta O."/>
            <person name="Crooijmans R.P."/>
            <person name="Cooper K."/>
            <person name="Coulombe R.A."/>
            <person name="De S."/>
            <person name="Delany M.E."/>
            <person name="Dodgson J.B."/>
            <person name="Dong J.J."/>
            <person name="Evans C."/>
            <person name="Frederickson K.M."/>
            <person name="Flicek P."/>
            <person name="Florea L."/>
            <person name="Folkerts O."/>
            <person name="Groenen M.A."/>
            <person name="Harkins T.T."/>
            <person name="Herrero J."/>
            <person name="Hoffmann S."/>
            <person name="Megens H.J."/>
            <person name="Jiang A."/>
            <person name="de Jong P."/>
            <person name="Kaiser P."/>
            <person name="Kim H."/>
            <person name="Kim K.W."/>
            <person name="Kim S."/>
            <person name="Langenberger D."/>
            <person name="Lee M.K."/>
            <person name="Lee T."/>
            <person name="Mane S."/>
            <person name="Marcais G."/>
            <person name="Marz M."/>
            <person name="McElroy A.P."/>
            <person name="Modise T."/>
            <person name="Nefedov M."/>
            <person name="Notredame C."/>
            <person name="Paton I.R."/>
            <person name="Payne W.S."/>
            <person name="Pertea G."/>
            <person name="Prickett D."/>
            <person name="Puiu D."/>
            <person name="Qioa D."/>
            <person name="Raineri E."/>
            <person name="Ruffier M."/>
            <person name="Salzberg S.L."/>
            <person name="Schatz M.C."/>
            <person name="Scheuring C."/>
            <person name="Schmidt C.J."/>
            <person name="Schroeder S."/>
            <person name="Searle S.M."/>
            <person name="Smith E.J."/>
            <person name="Smith J."/>
            <person name="Sonstegard T.S."/>
            <person name="Stadler P.F."/>
            <person name="Tafer H."/>
            <person name="Tu Z.J."/>
            <person name="Van Tassell C.P."/>
            <person name="Vilella A.J."/>
            <person name="Williams K.P."/>
            <person name="Yorke J.A."/>
            <person name="Zhang L."/>
            <person name="Zhang H.B."/>
            <person name="Zhang X."/>
            <person name="Zhang Y."/>
            <person name="Reed K.M."/>
        </authorList>
    </citation>
    <scope>NUCLEOTIDE SEQUENCE [LARGE SCALE GENOMIC DNA]</scope>
</reference>
<dbReference type="Proteomes" id="UP000001645">
    <property type="component" value="Chromosome 5"/>
</dbReference>
<gene>
    <name evidence="18" type="primary">TRAF3</name>
</gene>
<dbReference type="CDD" id="cd03777">
    <property type="entry name" value="MATH_TRAF3"/>
    <property type="match status" value="1"/>
</dbReference>
<dbReference type="GO" id="GO:0033209">
    <property type="term" value="P:tumor necrosis factor-mediated signaling pathway"/>
    <property type="evidence" value="ECO:0007669"/>
    <property type="project" value="InterPro"/>
</dbReference>
<keyword evidence="6" id="KW-0677">Repeat</keyword>
<dbReference type="InterPro" id="IPR027128">
    <property type="entry name" value="TRAF3_RING-HC"/>
</dbReference>
<dbReference type="Gene3D" id="2.60.210.10">
    <property type="entry name" value="Apoptosis, Tumor Necrosis Factor Receptor Associated Protein 2, Chain A"/>
    <property type="match status" value="1"/>
</dbReference>
<reference evidence="18" key="2">
    <citation type="submission" date="2025-08" db="UniProtKB">
        <authorList>
            <consortium name="Ensembl"/>
        </authorList>
    </citation>
    <scope>IDENTIFICATION</scope>
</reference>
<protein>
    <recommendedName>
        <fullName evidence="11">TNF receptor-associated factor</fullName>
    </recommendedName>
</protein>
<accession>A0A803Y139</accession>
<dbReference type="InterPro" id="IPR049342">
    <property type="entry name" value="TRAF1-6_MATH_dom"/>
</dbReference>
<evidence type="ECO:0000313" key="18">
    <source>
        <dbReference type="Ensembl" id="ENSMGAP00000025486.1"/>
    </source>
</evidence>
<keyword evidence="8 11" id="KW-0862">Zinc</keyword>
<feature type="compositionally biased region" description="Polar residues" evidence="14">
    <location>
        <begin position="18"/>
        <end position="27"/>
    </location>
</feature>
<feature type="domain" description="MATH" evidence="16">
    <location>
        <begin position="300"/>
        <end position="445"/>
    </location>
</feature>
<evidence type="ECO:0000256" key="6">
    <source>
        <dbReference type="ARBA" id="ARBA00022737"/>
    </source>
</evidence>
<dbReference type="PANTHER" id="PTHR10131">
    <property type="entry name" value="TNF RECEPTOR ASSOCIATED FACTOR"/>
    <property type="match status" value="1"/>
</dbReference>
<dbReference type="PROSITE" id="PS00518">
    <property type="entry name" value="ZF_RING_1"/>
    <property type="match status" value="1"/>
</dbReference>
<dbReference type="SUPFAM" id="SSF57850">
    <property type="entry name" value="RING/U-box"/>
    <property type="match status" value="1"/>
</dbReference>
<dbReference type="Pfam" id="PF21355">
    <property type="entry name" value="TRAF-mep_MATH"/>
    <property type="match status" value="1"/>
</dbReference>
<dbReference type="GO" id="GO:0001817">
    <property type="term" value="P:regulation of cytokine production"/>
    <property type="evidence" value="ECO:0007669"/>
    <property type="project" value="InterPro"/>
</dbReference>
<dbReference type="InterPro" id="IPR013083">
    <property type="entry name" value="Znf_RING/FYVE/PHD"/>
</dbReference>
<evidence type="ECO:0000256" key="11">
    <source>
        <dbReference type="PIRNR" id="PIRNR015614"/>
    </source>
</evidence>
<evidence type="ECO:0000259" key="16">
    <source>
        <dbReference type="PROSITE" id="PS50144"/>
    </source>
</evidence>
<feature type="domain" description="RING-type" evidence="15">
    <location>
        <begin position="52"/>
        <end position="91"/>
    </location>
</feature>
<evidence type="ECO:0000256" key="8">
    <source>
        <dbReference type="ARBA" id="ARBA00022833"/>
    </source>
</evidence>
<dbReference type="Ensembl" id="ENSMGAT00000026285.1">
    <property type="protein sequence ID" value="ENSMGAP00000025486.1"/>
    <property type="gene ID" value="ENSMGAG00000013373.2"/>
</dbReference>
<dbReference type="SMART" id="SM00061">
    <property type="entry name" value="MATH"/>
    <property type="match status" value="1"/>
</dbReference>
<keyword evidence="10 13" id="KW-0175">Coiled coil</keyword>
<dbReference type="Pfam" id="PF21363">
    <property type="entry name" value="TRAF3_RING"/>
    <property type="match status" value="1"/>
</dbReference>
<dbReference type="InterPro" id="IPR001293">
    <property type="entry name" value="Znf_TRAF"/>
</dbReference>
<evidence type="ECO:0000256" key="2">
    <source>
        <dbReference type="ARBA" id="ARBA00022490"/>
    </source>
</evidence>
<dbReference type="SUPFAM" id="SSF49599">
    <property type="entry name" value="TRAF domain-like"/>
    <property type="match status" value="2"/>
</dbReference>
<dbReference type="AlphaFoldDB" id="A0A803Y139"/>
<dbReference type="InterPro" id="IPR001841">
    <property type="entry name" value="Znf_RING"/>
</dbReference>
<dbReference type="GO" id="GO:0006915">
    <property type="term" value="P:apoptotic process"/>
    <property type="evidence" value="ECO:0007669"/>
    <property type="project" value="UniProtKB-KW"/>
</dbReference>
<dbReference type="FunFam" id="3.30.40.10:FF:000286">
    <property type="entry name" value="TNF receptor-associated factor"/>
    <property type="match status" value="1"/>
</dbReference>
<dbReference type="GO" id="GO:0005164">
    <property type="term" value="F:tumor necrosis factor receptor binding"/>
    <property type="evidence" value="ECO:0007669"/>
    <property type="project" value="UniProtKB-UniRule"/>
</dbReference>
<comment type="similarity">
    <text evidence="11">Belongs to the TNF receptor-associated factor family.</text>
</comment>
<evidence type="ECO:0000259" key="17">
    <source>
        <dbReference type="PROSITE" id="PS50145"/>
    </source>
</evidence>
<dbReference type="OrthoDB" id="1737200at2759"/>
<evidence type="ECO:0000259" key="15">
    <source>
        <dbReference type="PROSITE" id="PS50089"/>
    </source>
</evidence>
<evidence type="ECO:0000313" key="19">
    <source>
        <dbReference type="Proteomes" id="UP000001645"/>
    </source>
</evidence>
<dbReference type="GO" id="GO:0008270">
    <property type="term" value="F:zinc ion binding"/>
    <property type="evidence" value="ECO:0007669"/>
    <property type="project" value="UniProtKB-UniRule"/>
</dbReference>
<keyword evidence="3" id="KW-1017">Isopeptide bond</keyword>
<evidence type="ECO:0000256" key="7">
    <source>
        <dbReference type="ARBA" id="ARBA00022771"/>
    </source>
</evidence>
<evidence type="ECO:0000256" key="13">
    <source>
        <dbReference type="SAM" id="Coils"/>
    </source>
</evidence>
<dbReference type="PANTHER" id="PTHR10131:SF76">
    <property type="entry name" value="TNF RECEPTOR-ASSOCIATED FACTOR 3"/>
    <property type="match status" value="1"/>
</dbReference>
<sequence>MDTSKKTEPPLSVEMVQQRANPDRSPSASIYVPEQGGYKEKFVNAVEDKYKCEKCHFILCNPKQTECGHRFCETCMNALLSTPSPKCTACQESIVKDKVFKDNCCRRELLALQIYCRNENKGCKEQLSLGQLLMHLKTDCQFEELACPHLPDHIEKTCKYRETTCKYCKSQVPMIMLQKHEDTDCPCVMVSCPHKCSVKTLMRSERVIDSQAEKLKELDKEIRPFRQNWEEADSMKSSVESLQNRVTELESVDKTAGQGARNTSMLETQLSRHDQMLSVHDIRLADMDLRFQVLETASYNGVLIWKIRDYKRRKQEAVMGKTLSLYSQPFYTGYFGYKMCARVYLNGDGMGKGTHLSLFFVIMRGEYDALLPWPFKQKVTLMLMDQGPSRRHLGDAFKPDPNSSSFKKPTGEMNIASGCPVFVAQTVLENGTYIKDDTIFIKVIVDTSDLPDP</sequence>
<evidence type="ECO:0000256" key="9">
    <source>
        <dbReference type="ARBA" id="ARBA00022843"/>
    </source>
</evidence>
<dbReference type="GO" id="GO:0005737">
    <property type="term" value="C:cytoplasm"/>
    <property type="evidence" value="ECO:0007669"/>
    <property type="project" value="UniProtKB-SubCell"/>
</dbReference>
<comment type="subcellular location">
    <subcellularLocation>
        <location evidence="1 11">Cytoplasm</location>
    </subcellularLocation>
</comment>
<evidence type="ECO:0000256" key="10">
    <source>
        <dbReference type="ARBA" id="ARBA00023054"/>
    </source>
</evidence>
<dbReference type="FunFam" id="2.60.210.10:FF:000001">
    <property type="entry name" value="TNF receptor-associated factor"/>
    <property type="match status" value="1"/>
</dbReference>
<dbReference type="GeneTree" id="ENSGT00940000160538"/>
<dbReference type="PROSITE" id="PS50145">
    <property type="entry name" value="ZF_TRAF"/>
    <property type="match status" value="1"/>
</dbReference>
<dbReference type="GO" id="GO:0050688">
    <property type="term" value="P:regulation of defense response to virus"/>
    <property type="evidence" value="ECO:0007669"/>
    <property type="project" value="InterPro"/>
</dbReference>
<evidence type="ECO:0000256" key="14">
    <source>
        <dbReference type="SAM" id="MobiDB-lite"/>
    </source>
</evidence>
<keyword evidence="2 11" id="KW-0963">Cytoplasm</keyword>
<dbReference type="InterPro" id="IPR012227">
    <property type="entry name" value="TNF_rcpt-assoc_TRAF_met"/>
</dbReference>
<keyword evidence="9" id="KW-0832">Ubl conjugation</keyword>
<feature type="domain" description="TRAF-type" evidence="17">
    <location>
        <begin position="116"/>
        <end position="178"/>
    </location>
</feature>
<evidence type="ECO:0000256" key="1">
    <source>
        <dbReference type="ARBA" id="ARBA00004496"/>
    </source>
</evidence>
<keyword evidence="7 12" id="KW-0863">Zinc-finger</keyword>
<feature type="zinc finger region" description="TRAF-type" evidence="12">
    <location>
        <begin position="116"/>
        <end position="178"/>
    </location>
</feature>
<feature type="coiled-coil region" evidence="13">
    <location>
        <begin position="201"/>
        <end position="252"/>
    </location>
</feature>
<dbReference type="CDD" id="cd16640">
    <property type="entry name" value="RING-HC_TRAF3"/>
    <property type="match status" value="1"/>
</dbReference>
<dbReference type="InterPro" id="IPR008974">
    <property type="entry name" value="TRAF-like"/>
</dbReference>
<dbReference type="GO" id="GO:0042981">
    <property type="term" value="P:regulation of apoptotic process"/>
    <property type="evidence" value="ECO:0007669"/>
    <property type="project" value="InterPro"/>
</dbReference>
<dbReference type="InterPro" id="IPR049440">
    <property type="entry name" value="TRAF3/5_RING"/>
</dbReference>
<dbReference type="PIRSF" id="PIRSF015614">
    <property type="entry name" value="TRAF"/>
    <property type="match status" value="1"/>
</dbReference>